<gene>
    <name evidence="2" type="ORF">DHEL01_v213043</name>
</gene>
<evidence type="ECO:0000313" key="3">
    <source>
        <dbReference type="Proteomes" id="UP000094444"/>
    </source>
</evidence>
<keyword evidence="3" id="KW-1185">Reference proteome</keyword>
<sequence length="368" mass="41792">MMALLPEEARSRMKIVSCDFLNKPDLISKTLKSAGVRADHVFFYSYIHKDWSEADALVKSNVSLLRNFLEALELADIKPTRFILQTGGKSYGMHLGRTRTPLLESDPQPRHLWPNFYYLQEDLLKAFCDKNSVSWNVIRPAAVIGTSTQAAMNMFYLFAVYAVVQVHKGEPLFFGGDWEQWQYEYYHCSARMTGYLTEWAALEEPCGNEAFNANDGGPLTYERFFTELARWFGAKGVVPPPDNDSEMVTETVGCGGKGSPLGYGPIMEAKSSFSFYEWAKDEKNVAAWREIMKQSGGKIASNPFDNLESFHTLKWAYQRFGTVCLNKARRYGWTGFVDTMESIFEMYQEMGKLGALPPMQVKSARPLC</sequence>
<dbReference type="Pfam" id="PF22917">
    <property type="entry name" value="PRISE"/>
    <property type="match status" value="1"/>
</dbReference>
<organism evidence="2 3">
    <name type="scientific">Diaporthe helianthi</name>
    <dbReference type="NCBI Taxonomy" id="158607"/>
    <lineage>
        <taxon>Eukaryota</taxon>
        <taxon>Fungi</taxon>
        <taxon>Dikarya</taxon>
        <taxon>Ascomycota</taxon>
        <taxon>Pezizomycotina</taxon>
        <taxon>Sordariomycetes</taxon>
        <taxon>Sordariomycetidae</taxon>
        <taxon>Diaporthales</taxon>
        <taxon>Diaporthaceae</taxon>
        <taxon>Diaporthe</taxon>
    </lineage>
</organism>
<dbReference type="Proteomes" id="UP000094444">
    <property type="component" value="Unassembled WGS sequence"/>
</dbReference>
<dbReference type="SUPFAM" id="SSF51735">
    <property type="entry name" value="NAD(P)-binding Rossmann-fold domains"/>
    <property type="match status" value="1"/>
</dbReference>
<dbReference type="Gene3D" id="3.40.50.720">
    <property type="entry name" value="NAD(P)-binding Rossmann-like Domain"/>
    <property type="match status" value="1"/>
</dbReference>
<name>A0A2P5HE76_DIAHE</name>
<accession>A0A2P5HE76</accession>
<reference evidence="2" key="1">
    <citation type="submission" date="2017-09" db="EMBL/GenBank/DDBJ databases">
        <title>Polyketide synthases of a Diaporthe helianthi virulent isolate.</title>
        <authorList>
            <person name="Baroncelli R."/>
        </authorList>
    </citation>
    <scope>NUCLEOTIDE SEQUENCE [LARGE SCALE GENOMIC DNA]</scope>
    <source>
        <strain evidence="2">7/96</strain>
    </source>
</reference>
<evidence type="ECO:0000259" key="1">
    <source>
        <dbReference type="Pfam" id="PF22917"/>
    </source>
</evidence>
<proteinExistence type="predicted"/>
<protein>
    <submittedName>
        <fullName evidence="2">NAD dependent epimerase/dehydratase</fullName>
    </submittedName>
</protein>
<dbReference type="InterPro" id="IPR055222">
    <property type="entry name" value="PRISE-like_Rossmann-fold"/>
</dbReference>
<dbReference type="PANTHER" id="PTHR32487:SF29">
    <property type="entry name" value="NAD-DEPENDENT EPIMERASE_DEHYDRATASE DOMAIN-CONTAINING PROTEIN"/>
    <property type="match status" value="1"/>
</dbReference>
<evidence type="ECO:0000313" key="2">
    <source>
        <dbReference type="EMBL" id="POS68563.1"/>
    </source>
</evidence>
<dbReference type="InterPro" id="IPR036291">
    <property type="entry name" value="NAD(P)-bd_dom_sf"/>
</dbReference>
<feature type="domain" description="PRISE-like Rossmann-fold" evidence="1">
    <location>
        <begin position="39"/>
        <end position="244"/>
    </location>
</feature>
<comment type="caution">
    <text evidence="2">The sequence shown here is derived from an EMBL/GenBank/DDBJ whole genome shotgun (WGS) entry which is preliminary data.</text>
</comment>
<dbReference type="InParanoid" id="A0A2P5HE76"/>
<dbReference type="AlphaFoldDB" id="A0A2P5HE76"/>
<dbReference type="EMBL" id="MAVT02004042">
    <property type="protein sequence ID" value="POS68563.1"/>
    <property type="molecule type" value="Genomic_DNA"/>
</dbReference>
<dbReference type="STRING" id="158607.A0A2P5HE76"/>
<dbReference type="PANTHER" id="PTHR32487">
    <property type="entry name" value="3-OXO-DELTA(4,5)-STEROID 5-BETA-REDUCTASE"/>
    <property type="match status" value="1"/>
</dbReference>
<dbReference type="OrthoDB" id="1731983at2759"/>